<feature type="transmembrane region" description="Helical" evidence="1">
    <location>
        <begin position="65"/>
        <end position="88"/>
    </location>
</feature>
<feature type="transmembrane region" description="Helical" evidence="1">
    <location>
        <begin position="256"/>
        <end position="277"/>
    </location>
</feature>
<feature type="transmembrane region" description="Helical" evidence="1">
    <location>
        <begin position="33"/>
        <end position="59"/>
    </location>
</feature>
<evidence type="ECO:0000256" key="1">
    <source>
        <dbReference type="SAM" id="Phobius"/>
    </source>
</evidence>
<dbReference type="RefSeq" id="WP_036213205.1">
    <property type="nucleotide sequence ID" value="NZ_AVPT01000036.1"/>
</dbReference>
<organism evidence="2 3">
    <name type="scientific">Lysobacter arseniciresistens ZS79</name>
    <dbReference type="NCBI Taxonomy" id="913325"/>
    <lineage>
        <taxon>Bacteria</taxon>
        <taxon>Pseudomonadati</taxon>
        <taxon>Pseudomonadota</taxon>
        <taxon>Gammaproteobacteria</taxon>
        <taxon>Lysobacterales</taxon>
        <taxon>Lysobacteraceae</taxon>
        <taxon>Novilysobacter</taxon>
    </lineage>
</organism>
<sequence>MTTRARNALAGFDWLKNAVNLGRNNPKAIFGGAALVLLGAVVVGVAAALLSGVVVAAVGPGTTSMLVGMLLVLVPLMVVLGMLTVGYLRLVDAVENGRPARALDAFGGFGDWSTSLRAIGLMILIAVLQNLLVFGLLMLFAGGVVEWYSQMMQASVAGADPSAAMAQLPAGIGMAYLLMILVGMVFFGVQSVALGQVALRGRGVFAAIGDGFAGAFKNLLPLLVMMLTYIVGIIVIAIVAALLVMLVGLLAKIAGAWLGVVIGIPLYLGFLLAMLVIGFGAMYHLWRDVCGGDDTAAVPADALTA</sequence>
<dbReference type="eggNOG" id="COG5473">
    <property type="taxonomic scope" value="Bacteria"/>
</dbReference>
<accession>A0A0A0ETV8</accession>
<feature type="transmembrane region" description="Helical" evidence="1">
    <location>
        <begin position="121"/>
        <end position="145"/>
    </location>
</feature>
<dbReference type="EMBL" id="AVPT01000036">
    <property type="protein sequence ID" value="KGM53680.1"/>
    <property type="molecule type" value="Genomic_DNA"/>
</dbReference>
<reference evidence="2 3" key="1">
    <citation type="journal article" date="2015" name="Stand. Genomic Sci.">
        <title>Genomic information of the arsenic-resistant bacterium Lysobacter arseniciresistens type strain ZS79(T) and comparison of Lysobacter draft genomes.</title>
        <authorList>
            <person name="Liu L."/>
            <person name="Zhang S."/>
            <person name="Luo M."/>
            <person name="Wang G."/>
        </authorList>
    </citation>
    <scope>NUCLEOTIDE SEQUENCE [LARGE SCALE GENOMIC DNA]</scope>
    <source>
        <strain evidence="2 3">ZS79</strain>
    </source>
</reference>
<name>A0A0A0ETV8_9GAMM</name>
<dbReference type="Proteomes" id="UP000029989">
    <property type="component" value="Unassembled WGS sequence"/>
</dbReference>
<gene>
    <name evidence="2" type="ORF">N799_11230</name>
</gene>
<comment type="caution">
    <text evidence="2">The sequence shown here is derived from an EMBL/GenBank/DDBJ whole genome shotgun (WGS) entry which is preliminary data.</text>
</comment>
<keyword evidence="3" id="KW-1185">Reference proteome</keyword>
<dbReference type="OrthoDB" id="5946179at2"/>
<keyword evidence="1" id="KW-0472">Membrane</keyword>
<evidence type="ECO:0000313" key="3">
    <source>
        <dbReference type="Proteomes" id="UP000029989"/>
    </source>
</evidence>
<feature type="transmembrane region" description="Helical" evidence="1">
    <location>
        <begin position="219"/>
        <end position="250"/>
    </location>
</feature>
<dbReference type="STRING" id="913325.N799_11230"/>
<dbReference type="AlphaFoldDB" id="A0A0A0ETV8"/>
<feature type="transmembrane region" description="Helical" evidence="1">
    <location>
        <begin position="175"/>
        <end position="199"/>
    </location>
</feature>
<evidence type="ECO:0000313" key="2">
    <source>
        <dbReference type="EMBL" id="KGM53680.1"/>
    </source>
</evidence>
<proteinExistence type="predicted"/>
<keyword evidence="1" id="KW-0812">Transmembrane</keyword>
<protein>
    <submittedName>
        <fullName evidence="2">Uncharacterized protein</fullName>
    </submittedName>
</protein>
<keyword evidence="1" id="KW-1133">Transmembrane helix</keyword>